<evidence type="ECO:0000313" key="1">
    <source>
        <dbReference type="EMBL" id="SMP52514.1"/>
    </source>
</evidence>
<proteinExistence type="predicted"/>
<dbReference type="RefSeq" id="WP_283408911.1">
    <property type="nucleotide sequence ID" value="NZ_FXUF01000004.1"/>
</dbReference>
<dbReference type="EMBL" id="FXUF01000004">
    <property type="protein sequence ID" value="SMP52514.1"/>
    <property type="molecule type" value="Genomic_DNA"/>
</dbReference>
<protein>
    <submittedName>
        <fullName evidence="1">Uncharacterized protein</fullName>
    </submittedName>
</protein>
<comment type="caution">
    <text evidence="1">The sequence shown here is derived from an EMBL/GenBank/DDBJ whole genome shotgun (WGS) entry which is preliminary data.</text>
</comment>
<gene>
    <name evidence="1" type="ORF">SAMN06296020_104250</name>
</gene>
<accession>A0AA46AIS9</accession>
<dbReference type="AlphaFoldDB" id="A0AA46AIS9"/>
<name>A0AA46AIS9_9CLOT</name>
<dbReference type="Proteomes" id="UP001158066">
    <property type="component" value="Unassembled WGS sequence"/>
</dbReference>
<sequence>MLICFGHTKKEIERIEHPDLLIREINDFINQQPDLFRRVEIDGHEAVEWEREIREKHASISSIEVVLVLPETMMYDVLVSTAEYLDGAIPLLEPLANDFYKEPDSEAWTKLSQLFESVQWIIHSIQTMDHMNTQKPIISDQTWQPYLAEAYRIREILDDFSGAMEVQDAVLIGDLLSYEIKPIFETMSQSIPAILPEIPNEVRRDETH</sequence>
<keyword evidence="2" id="KW-1185">Reference proteome</keyword>
<reference evidence="1" key="1">
    <citation type="submission" date="2017-05" db="EMBL/GenBank/DDBJ databases">
        <authorList>
            <person name="Varghese N."/>
            <person name="Submissions S."/>
        </authorList>
    </citation>
    <scope>NUCLEOTIDE SEQUENCE</scope>
    <source>
        <strain evidence="1">Su22</strain>
    </source>
</reference>
<organism evidence="1 2">
    <name type="scientific">Anoxynatronum buryatiense</name>
    <dbReference type="NCBI Taxonomy" id="489973"/>
    <lineage>
        <taxon>Bacteria</taxon>
        <taxon>Bacillati</taxon>
        <taxon>Bacillota</taxon>
        <taxon>Clostridia</taxon>
        <taxon>Eubacteriales</taxon>
        <taxon>Clostridiaceae</taxon>
        <taxon>Anoxynatronum</taxon>
    </lineage>
</organism>
<evidence type="ECO:0000313" key="2">
    <source>
        <dbReference type="Proteomes" id="UP001158066"/>
    </source>
</evidence>